<organism evidence="2 3">
    <name type="scientific">Actinomadura nitritigenes</name>
    <dbReference type="NCBI Taxonomy" id="134602"/>
    <lineage>
        <taxon>Bacteria</taxon>
        <taxon>Bacillati</taxon>
        <taxon>Actinomycetota</taxon>
        <taxon>Actinomycetes</taxon>
        <taxon>Streptosporangiales</taxon>
        <taxon>Thermomonosporaceae</taxon>
        <taxon>Actinomadura</taxon>
    </lineage>
</organism>
<feature type="region of interest" description="Disordered" evidence="1">
    <location>
        <begin position="1"/>
        <end position="20"/>
    </location>
</feature>
<protein>
    <submittedName>
        <fullName evidence="2">Uncharacterized protein</fullName>
    </submittedName>
</protein>
<dbReference type="RefSeq" id="WP_208274063.1">
    <property type="nucleotide sequence ID" value="NZ_BAAAGM010000139.1"/>
</dbReference>
<sequence length="86" mass="8657">MTASSADLPPLPSEVRMPSHARPGHTIVALHGGLDADAAPAPRENPPGVLRHHGLLLILGTGEVSSCEEAGLVALASPRAQAEAAA</sequence>
<evidence type="ECO:0000313" key="3">
    <source>
        <dbReference type="Proteomes" id="UP000666915"/>
    </source>
</evidence>
<evidence type="ECO:0000256" key="1">
    <source>
        <dbReference type="SAM" id="MobiDB-lite"/>
    </source>
</evidence>
<proteinExistence type="predicted"/>
<reference evidence="2 3" key="1">
    <citation type="submission" date="2021-03" db="EMBL/GenBank/DDBJ databases">
        <authorList>
            <person name="Kanchanasin P."/>
            <person name="Saeng-In P."/>
            <person name="Phongsopitanun W."/>
            <person name="Yuki M."/>
            <person name="Kudo T."/>
            <person name="Ohkuma M."/>
            <person name="Tanasupawat S."/>
        </authorList>
    </citation>
    <scope>NUCLEOTIDE SEQUENCE [LARGE SCALE GENOMIC DNA]</scope>
    <source>
        <strain evidence="2 3">L46</strain>
    </source>
</reference>
<gene>
    <name evidence="2" type="ORF">J4557_46900</name>
</gene>
<keyword evidence="3" id="KW-1185">Reference proteome</keyword>
<dbReference type="Proteomes" id="UP000666915">
    <property type="component" value="Unassembled WGS sequence"/>
</dbReference>
<evidence type="ECO:0000313" key="2">
    <source>
        <dbReference type="EMBL" id="MBO2445058.1"/>
    </source>
</evidence>
<comment type="caution">
    <text evidence="2">The sequence shown here is derived from an EMBL/GenBank/DDBJ whole genome shotgun (WGS) entry which is preliminary data.</text>
</comment>
<name>A0ABS3RHF9_9ACTN</name>
<accession>A0ABS3RHF9</accession>
<dbReference type="EMBL" id="JAGEOK010000060">
    <property type="protein sequence ID" value="MBO2445058.1"/>
    <property type="molecule type" value="Genomic_DNA"/>
</dbReference>